<reference evidence="1" key="1">
    <citation type="journal article" date="2014" name="Int. J. Syst. Evol. Microbiol.">
        <title>Complete genome sequence of Corynebacterium casei LMG S-19264T (=DSM 44701T), isolated from a smear-ripened cheese.</title>
        <authorList>
            <consortium name="US DOE Joint Genome Institute (JGI-PGF)"/>
            <person name="Walter F."/>
            <person name="Albersmeier A."/>
            <person name="Kalinowski J."/>
            <person name="Ruckert C."/>
        </authorList>
    </citation>
    <scope>NUCLEOTIDE SEQUENCE</scope>
    <source>
        <strain evidence="1">KCTC 32501</strain>
    </source>
</reference>
<gene>
    <name evidence="1" type="ORF">GCM10009007_12880</name>
</gene>
<dbReference type="AlphaFoldDB" id="A0A8J3FZZ1"/>
<keyword evidence="2" id="KW-1185">Reference proteome</keyword>
<dbReference type="Proteomes" id="UP000614287">
    <property type="component" value="Unassembled WGS sequence"/>
</dbReference>
<organism evidence="1 2">
    <name type="scientific">Formosimonas limnophila</name>
    <dbReference type="NCBI Taxonomy" id="1384487"/>
    <lineage>
        <taxon>Bacteria</taxon>
        <taxon>Pseudomonadati</taxon>
        <taxon>Pseudomonadota</taxon>
        <taxon>Betaproteobacteria</taxon>
        <taxon>Burkholderiales</taxon>
        <taxon>Burkholderiaceae</taxon>
        <taxon>Formosimonas</taxon>
    </lineage>
</organism>
<proteinExistence type="predicted"/>
<accession>A0A8J3FZZ1</accession>
<protein>
    <submittedName>
        <fullName evidence="1">Uncharacterized protein</fullName>
    </submittedName>
</protein>
<sequence length="51" mass="5785">MANCVKNFSSSILLRLKKTDKAVEKNQKIVAVNCEFDQISKANKIEIDVMQ</sequence>
<name>A0A8J3FZZ1_9BURK</name>
<evidence type="ECO:0000313" key="1">
    <source>
        <dbReference type="EMBL" id="GHA73360.1"/>
    </source>
</evidence>
<reference evidence="1" key="2">
    <citation type="submission" date="2020-09" db="EMBL/GenBank/DDBJ databases">
        <authorList>
            <person name="Sun Q."/>
            <person name="Kim S."/>
        </authorList>
    </citation>
    <scope>NUCLEOTIDE SEQUENCE</scope>
    <source>
        <strain evidence="1">KCTC 32501</strain>
    </source>
</reference>
<evidence type="ECO:0000313" key="2">
    <source>
        <dbReference type="Proteomes" id="UP000614287"/>
    </source>
</evidence>
<comment type="caution">
    <text evidence="1">The sequence shown here is derived from an EMBL/GenBank/DDBJ whole genome shotgun (WGS) entry which is preliminary data.</text>
</comment>
<dbReference type="EMBL" id="BMZG01000006">
    <property type="protein sequence ID" value="GHA73360.1"/>
    <property type="molecule type" value="Genomic_DNA"/>
</dbReference>